<proteinExistence type="predicted"/>
<reference evidence="2 3" key="1">
    <citation type="journal article" date="2021" name="J. Hered.">
        <title>A chromosome-level genome assembly of the parasitoid wasp, Cotesia glomerata (Hymenoptera: Braconidae).</title>
        <authorList>
            <person name="Pinto B.J."/>
            <person name="Weis J.J."/>
            <person name="Gamble T."/>
            <person name="Ode P.J."/>
            <person name="Paul R."/>
            <person name="Zaspel J.M."/>
        </authorList>
    </citation>
    <scope>NUCLEOTIDE SEQUENCE [LARGE SCALE GENOMIC DNA]</scope>
    <source>
        <strain evidence="2">CgM1</strain>
    </source>
</reference>
<keyword evidence="1" id="KW-0472">Membrane</keyword>
<gene>
    <name evidence="2" type="ORF">KQX54_011445</name>
</gene>
<accession>A0AAV7J122</accession>
<feature type="transmembrane region" description="Helical" evidence="1">
    <location>
        <begin position="46"/>
        <end position="68"/>
    </location>
</feature>
<evidence type="ECO:0000256" key="1">
    <source>
        <dbReference type="SAM" id="Phobius"/>
    </source>
</evidence>
<dbReference type="EMBL" id="JAHXZJ010000002">
    <property type="protein sequence ID" value="KAH0564329.1"/>
    <property type="molecule type" value="Genomic_DNA"/>
</dbReference>
<evidence type="ECO:0000313" key="3">
    <source>
        <dbReference type="Proteomes" id="UP000826195"/>
    </source>
</evidence>
<keyword evidence="3" id="KW-1185">Reference proteome</keyword>
<name>A0AAV7J122_COTGL</name>
<dbReference type="AlphaFoldDB" id="A0AAV7J122"/>
<keyword evidence="1" id="KW-0812">Transmembrane</keyword>
<protein>
    <submittedName>
        <fullName evidence="2">Uncharacterized protein</fullName>
    </submittedName>
</protein>
<sequence length="123" mass="14272">METDYVDEAQRRLENILRRARHLRLPTREILTTRPAKKLLTRTKNAHAWVVFLGTFLILLSGLIYLRWTTPDGDTIRTVIRKPSKKVPVFFVPALKYNQLKSLSYKSFKLAQRACSINSSSIL</sequence>
<comment type="caution">
    <text evidence="2">The sequence shown here is derived from an EMBL/GenBank/DDBJ whole genome shotgun (WGS) entry which is preliminary data.</text>
</comment>
<evidence type="ECO:0000313" key="2">
    <source>
        <dbReference type="EMBL" id="KAH0564329.1"/>
    </source>
</evidence>
<keyword evidence="1" id="KW-1133">Transmembrane helix</keyword>
<dbReference type="Proteomes" id="UP000826195">
    <property type="component" value="Unassembled WGS sequence"/>
</dbReference>
<organism evidence="2 3">
    <name type="scientific">Cotesia glomerata</name>
    <name type="common">Lepidopteran parasitic wasp</name>
    <name type="synonym">Apanteles glomeratus</name>
    <dbReference type="NCBI Taxonomy" id="32391"/>
    <lineage>
        <taxon>Eukaryota</taxon>
        <taxon>Metazoa</taxon>
        <taxon>Ecdysozoa</taxon>
        <taxon>Arthropoda</taxon>
        <taxon>Hexapoda</taxon>
        <taxon>Insecta</taxon>
        <taxon>Pterygota</taxon>
        <taxon>Neoptera</taxon>
        <taxon>Endopterygota</taxon>
        <taxon>Hymenoptera</taxon>
        <taxon>Apocrita</taxon>
        <taxon>Ichneumonoidea</taxon>
        <taxon>Braconidae</taxon>
        <taxon>Microgastrinae</taxon>
        <taxon>Cotesia</taxon>
    </lineage>
</organism>